<dbReference type="InterPro" id="IPR009014">
    <property type="entry name" value="Transketo_C/PFOR_II"/>
</dbReference>
<dbReference type="SUPFAM" id="SSF52922">
    <property type="entry name" value="TK C-terminal domain-like"/>
    <property type="match status" value="1"/>
</dbReference>
<accession>L7VJF5</accession>
<evidence type="ECO:0000256" key="1">
    <source>
        <dbReference type="ARBA" id="ARBA00023002"/>
    </source>
</evidence>
<dbReference type="NCBIfam" id="TIGR03710">
    <property type="entry name" value="OAFO_sf"/>
    <property type="match status" value="1"/>
</dbReference>
<dbReference type="InterPro" id="IPR002880">
    <property type="entry name" value="Pyrv_Fd/Flavodoxin_OxRdtase_N"/>
</dbReference>
<dbReference type="GO" id="GO:0016903">
    <property type="term" value="F:oxidoreductase activity, acting on the aldehyde or oxo group of donors"/>
    <property type="evidence" value="ECO:0007669"/>
    <property type="project" value="InterPro"/>
</dbReference>
<dbReference type="Proteomes" id="UP000011174">
    <property type="component" value="Chromosome"/>
</dbReference>
<dbReference type="Pfam" id="PF01558">
    <property type="entry name" value="POR"/>
    <property type="match status" value="1"/>
</dbReference>
<keyword evidence="1" id="KW-0560">Oxidoreductase</keyword>
<sequence>MKKLSKTFEPLEEITILFAGDSGDGMQLVGSQFTKTSSFIGNDVSTFTEFPAEIRAPTGFLSGISGFQINFGSVEISFPGDCYDVLVVLNASALKKIYSIFKKKGIIIINTSGFSLNNLKKAGYQDSFNLLKEISAYTLYPIDILMHTENTNIGKYKNITKNMFALGFVYWLFKRTLVYTECFLKKNLKKNPTLLKANLIVLRAGFNFGKKSSTKILKIKSAIFPSGNYRNIKGNQAIVLGLSAASVQAQIGLFYAGYPITPASDILHHFSKYKNLGVKSFQAEDEIAAITSAIGASFAGSLGVSGTSGPGMALKQEGIGLAFMLELPLVIINVQRGGPSTGLPTKIEQSDLFQSIYGRNGETPMPVLAPHSPSHAFEMAFQAAKISIEHMTPVILLSDIYIANGSEIWRFPNLSQLDSIYPPFANKKNFLPYERNERAVRNWGFPGMAFSEHCIGGLEKENKTGNVSYDPKNHEKMISLRKIKMDFIQDRLPLQTIDSGVRPGKILLLSWGSTYGIIRGTMKTLIKEKKRVAHSHIDYLSPLPQGLETLFQDYKKVIVFELNGGQLIHIIRDKFLVDVVSFYKIQGRPFTTSEIITEVYRLLTIT</sequence>
<dbReference type="InterPro" id="IPR050722">
    <property type="entry name" value="Pyruvate:ferred/Flavod_OxRd"/>
</dbReference>
<dbReference type="KEGG" id="udi:ASNER_059"/>
<dbReference type="Pfam" id="PF01855">
    <property type="entry name" value="POR_N"/>
    <property type="match status" value="1"/>
</dbReference>
<proteinExistence type="predicted"/>
<dbReference type="EMBL" id="CP003263">
    <property type="protein sequence ID" value="AGC66834.1"/>
    <property type="molecule type" value="Genomic_DNA"/>
</dbReference>
<dbReference type="PANTHER" id="PTHR32154">
    <property type="entry name" value="PYRUVATE-FLAVODOXIN OXIDOREDUCTASE-RELATED"/>
    <property type="match status" value="1"/>
</dbReference>
<name>L7VJF5_9FLAO</name>
<dbReference type="Gene3D" id="3.40.50.920">
    <property type="match status" value="1"/>
</dbReference>
<dbReference type="PANTHER" id="PTHR32154:SF20">
    <property type="entry name" value="2-OXOGLUTARATE OXIDOREDUCTASE SUBUNIT KORA"/>
    <property type="match status" value="1"/>
</dbReference>
<dbReference type="GO" id="GO:0006979">
    <property type="term" value="P:response to oxidative stress"/>
    <property type="evidence" value="ECO:0007669"/>
    <property type="project" value="TreeGrafter"/>
</dbReference>
<dbReference type="InterPro" id="IPR002869">
    <property type="entry name" value="Pyrv_flavodox_OxRed_cen"/>
</dbReference>
<dbReference type="PATRIC" id="fig|1133592.3.peg.52"/>
<evidence type="ECO:0000259" key="3">
    <source>
        <dbReference type="Pfam" id="PF01855"/>
    </source>
</evidence>
<dbReference type="CDD" id="cd07034">
    <property type="entry name" value="TPP_PYR_PFOR_IOR-alpha_like"/>
    <property type="match status" value="1"/>
</dbReference>
<dbReference type="SUPFAM" id="SSF52518">
    <property type="entry name" value="Thiamin diphosphate-binding fold (THDP-binding)"/>
    <property type="match status" value="1"/>
</dbReference>
<feature type="domain" description="Pyruvate/ketoisovalerate oxidoreductase catalytic" evidence="2">
    <location>
        <begin position="23"/>
        <end position="206"/>
    </location>
</feature>
<dbReference type="FunFam" id="3.40.50.970:FF:000022">
    <property type="entry name" value="2-oxoglutarate ferredoxin oxidoreductase alpha subunit"/>
    <property type="match status" value="1"/>
</dbReference>
<dbReference type="Gene3D" id="3.40.920.10">
    <property type="entry name" value="Pyruvate-ferredoxin oxidoreductase, PFOR, domain III"/>
    <property type="match status" value="1"/>
</dbReference>
<dbReference type="HOGENOM" id="CLU_017038_1_0_10"/>
<keyword evidence="5" id="KW-1185">Reference proteome</keyword>
<organism evidence="4 5">
    <name type="scientific">Candidatus Uzinura diaspidicola str. ASNER</name>
    <dbReference type="NCBI Taxonomy" id="1133592"/>
    <lineage>
        <taxon>Bacteria</taxon>
        <taxon>Pseudomonadati</taxon>
        <taxon>Bacteroidota</taxon>
        <taxon>Flavobacteriia</taxon>
        <taxon>Flavobacteriales</taxon>
        <taxon>Candidatus Uzinura</taxon>
    </lineage>
</organism>
<dbReference type="InterPro" id="IPR022367">
    <property type="entry name" value="2-oxoacid/accept_OxRdtase_asu"/>
</dbReference>
<dbReference type="SUPFAM" id="SSF53323">
    <property type="entry name" value="Pyruvate-ferredoxin oxidoreductase, PFOR, domain III"/>
    <property type="match status" value="1"/>
</dbReference>
<dbReference type="STRING" id="1133592.ASNER_059"/>
<protein>
    <submittedName>
        <fullName evidence="4">Putative 2-oxoglutarate ferredoxin oxidoreductase subunit alpha</fullName>
    </submittedName>
</protein>
<evidence type="ECO:0000259" key="2">
    <source>
        <dbReference type="Pfam" id="PF01558"/>
    </source>
</evidence>
<evidence type="ECO:0000313" key="5">
    <source>
        <dbReference type="Proteomes" id="UP000011174"/>
    </source>
</evidence>
<evidence type="ECO:0000313" key="4">
    <source>
        <dbReference type="EMBL" id="AGC66834.1"/>
    </source>
</evidence>
<gene>
    <name evidence="4" type="ORF">ASNER_059</name>
</gene>
<dbReference type="AlphaFoldDB" id="L7VJF5"/>
<reference evidence="4 5" key="1">
    <citation type="journal article" date="2013" name="Environ. Microbiol.">
        <title>The nutrient supplying capabilities of Uzinura, an endosymbiont of armoured scale insects.</title>
        <authorList>
            <person name="Sabree Z.L."/>
            <person name="Huang C.Y."/>
            <person name="Okusu A."/>
            <person name="Moran N.A."/>
            <person name="Normark B.B."/>
        </authorList>
    </citation>
    <scope>NUCLEOTIDE SEQUENCE [LARGE SCALE GENOMIC DNA]</scope>
    <source>
        <strain evidence="4 5">ASNER</strain>
    </source>
</reference>
<dbReference type="InterPro" id="IPR019752">
    <property type="entry name" value="Pyrv/ketoisovalerate_OxRed_cat"/>
</dbReference>
<feature type="domain" description="Pyruvate flavodoxin/ferredoxin oxidoreductase pyrimidine binding" evidence="3">
    <location>
        <begin position="252"/>
        <end position="462"/>
    </location>
</feature>
<dbReference type="InterPro" id="IPR029061">
    <property type="entry name" value="THDP-binding"/>
</dbReference>
<dbReference type="Gene3D" id="3.40.50.970">
    <property type="match status" value="1"/>
</dbReference>